<keyword evidence="4" id="KW-1185">Reference proteome</keyword>
<evidence type="ECO:0000256" key="1">
    <source>
        <dbReference type="SAM" id="MobiDB-lite"/>
    </source>
</evidence>
<keyword evidence="2" id="KW-0732">Signal</keyword>
<proteinExistence type="predicted"/>
<protein>
    <submittedName>
        <fullName evidence="3">Uncharacterized protein</fullName>
    </submittedName>
</protein>
<organism evidence="3 4">
    <name type="scientific">Tagetes erecta</name>
    <name type="common">African marigold</name>
    <dbReference type="NCBI Taxonomy" id="13708"/>
    <lineage>
        <taxon>Eukaryota</taxon>
        <taxon>Viridiplantae</taxon>
        <taxon>Streptophyta</taxon>
        <taxon>Embryophyta</taxon>
        <taxon>Tracheophyta</taxon>
        <taxon>Spermatophyta</taxon>
        <taxon>Magnoliopsida</taxon>
        <taxon>eudicotyledons</taxon>
        <taxon>Gunneridae</taxon>
        <taxon>Pentapetalae</taxon>
        <taxon>asterids</taxon>
        <taxon>campanulids</taxon>
        <taxon>Asterales</taxon>
        <taxon>Asteraceae</taxon>
        <taxon>Asteroideae</taxon>
        <taxon>Heliantheae alliance</taxon>
        <taxon>Tageteae</taxon>
        <taxon>Tagetes</taxon>
    </lineage>
</organism>
<accession>A0AAD8L7H0</accession>
<evidence type="ECO:0000256" key="2">
    <source>
        <dbReference type="SAM" id="SignalP"/>
    </source>
</evidence>
<dbReference type="PANTHER" id="PTHR36726:SF5">
    <property type="entry name" value="CLAVATA3_ESR (CLE) GENE FAMILY MEMBER MTCLE11"/>
    <property type="match status" value="1"/>
</dbReference>
<feature type="region of interest" description="Disordered" evidence="1">
    <location>
        <begin position="72"/>
        <end position="92"/>
    </location>
</feature>
<evidence type="ECO:0000313" key="4">
    <source>
        <dbReference type="Proteomes" id="UP001229421"/>
    </source>
</evidence>
<feature type="compositionally biased region" description="Basic and acidic residues" evidence="1">
    <location>
        <begin position="75"/>
        <end position="86"/>
    </location>
</feature>
<dbReference type="Proteomes" id="UP001229421">
    <property type="component" value="Unassembled WGS sequence"/>
</dbReference>
<feature type="signal peptide" evidence="2">
    <location>
        <begin position="1"/>
        <end position="24"/>
    </location>
</feature>
<dbReference type="EMBL" id="JAUHHV010000001">
    <property type="protein sequence ID" value="KAK1435808.1"/>
    <property type="molecule type" value="Genomic_DNA"/>
</dbReference>
<dbReference type="InterPro" id="IPR038821">
    <property type="entry name" value="CLE45-like"/>
</dbReference>
<sequence length="92" mass="10395">MGIASHRVMMMIIACIIMFFSTQSDTVSAVTSIDLALRWGGERLFSRNMRVLKGVTVEELVNIAPTPAMMFDPNQSDKRRIRRGSDPIHNTR</sequence>
<comment type="caution">
    <text evidence="3">The sequence shown here is derived from an EMBL/GenBank/DDBJ whole genome shotgun (WGS) entry which is preliminary data.</text>
</comment>
<dbReference type="PANTHER" id="PTHR36726">
    <property type="entry name" value="CLAVATA3/ESR (CLE)-RELATED PROTEIN 45"/>
    <property type="match status" value="1"/>
</dbReference>
<evidence type="ECO:0000313" key="3">
    <source>
        <dbReference type="EMBL" id="KAK1435808.1"/>
    </source>
</evidence>
<dbReference type="AlphaFoldDB" id="A0AAD8L7H0"/>
<reference evidence="3" key="1">
    <citation type="journal article" date="2023" name="bioRxiv">
        <title>Improved chromosome-level genome assembly for marigold (Tagetes erecta).</title>
        <authorList>
            <person name="Jiang F."/>
            <person name="Yuan L."/>
            <person name="Wang S."/>
            <person name="Wang H."/>
            <person name="Xu D."/>
            <person name="Wang A."/>
            <person name="Fan W."/>
        </authorList>
    </citation>
    <scope>NUCLEOTIDE SEQUENCE</scope>
    <source>
        <strain evidence="3">WSJ</strain>
        <tissue evidence="3">Leaf</tissue>
    </source>
</reference>
<name>A0AAD8L7H0_TARER</name>
<gene>
    <name evidence="3" type="ORF">QVD17_01577</name>
</gene>
<feature type="chain" id="PRO_5042002263" evidence="2">
    <location>
        <begin position="25"/>
        <end position="92"/>
    </location>
</feature>